<feature type="domain" description="AAA+ ATPase" evidence="1">
    <location>
        <begin position="44"/>
        <end position="190"/>
    </location>
</feature>
<dbReference type="InterPro" id="IPR052026">
    <property type="entry name" value="ExeA_AAA_ATPase_DNA-bind"/>
</dbReference>
<name>A0A3B0YRY8_9ZZZZ</name>
<dbReference type="SUPFAM" id="SSF52540">
    <property type="entry name" value="P-loop containing nucleoside triphosphate hydrolases"/>
    <property type="match status" value="1"/>
</dbReference>
<evidence type="ECO:0000259" key="1">
    <source>
        <dbReference type="SMART" id="SM00382"/>
    </source>
</evidence>
<organism evidence="3">
    <name type="scientific">hydrothermal vent metagenome</name>
    <dbReference type="NCBI Taxonomy" id="652676"/>
    <lineage>
        <taxon>unclassified sequences</taxon>
        <taxon>metagenomes</taxon>
        <taxon>ecological metagenomes</taxon>
    </lineage>
</organism>
<dbReference type="Pfam" id="PF03259">
    <property type="entry name" value="Robl_LC7"/>
    <property type="match status" value="1"/>
</dbReference>
<dbReference type="Pfam" id="PF13401">
    <property type="entry name" value="AAA_22"/>
    <property type="match status" value="1"/>
</dbReference>
<dbReference type="InterPro" id="IPR049945">
    <property type="entry name" value="AAA_22"/>
</dbReference>
<dbReference type="InterPro" id="IPR004942">
    <property type="entry name" value="Roadblock/LAMTOR2_dom"/>
</dbReference>
<feature type="domain" description="Roadblock/LAMTOR2" evidence="2">
    <location>
        <begin position="320"/>
        <end position="410"/>
    </location>
</feature>
<dbReference type="InterPro" id="IPR027417">
    <property type="entry name" value="P-loop_NTPase"/>
</dbReference>
<dbReference type="Gene3D" id="3.40.50.300">
    <property type="entry name" value="P-loop containing nucleotide triphosphate hydrolases"/>
    <property type="match status" value="1"/>
</dbReference>
<dbReference type="SMART" id="SM00382">
    <property type="entry name" value="AAA"/>
    <property type="match status" value="1"/>
</dbReference>
<feature type="non-terminal residue" evidence="3">
    <location>
        <position position="430"/>
    </location>
</feature>
<sequence length="430" mass="47187">MTVYDEFYGFHESPFSLLPDPGFFYTSRKHSKALNLLETAVFHQSDFCVISGEIGAGKTTILRKLLHRLDKRICVGLISNTHPSFIDLMGWILSAFEITPVSMQGIAMYHQFIDFVSEQFSKGQPTLLIVDEAQNLSMPALEQLRMLANINSGGNLLLQIILVGQKELRDMLRSQELESLTQRIAVNYFLAPLDEAETVAYINHRIVHAGGQVSLFDYGACAKIHEYSRGVPRVINHLCDMCLLCGYAENARTINADLIDSITSGQPLEIPDDENSTVMHAAGMAQSMLKPQTESIVEDKPVQPDALAAQVETPLPENRLDSILSALNKSSADIEASGVVSNDGLMLASRIPASLDEDRIGAMSSAILSLGNKTAQDLKLGRLEQVLIKGENGYVLMMNAGSEAIVTVMVKPKAKLGLIFLDIKRASEHI</sequence>
<proteinExistence type="predicted"/>
<dbReference type="GO" id="GO:0016887">
    <property type="term" value="F:ATP hydrolysis activity"/>
    <property type="evidence" value="ECO:0007669"/>
    <property type="project" value="InterPro"/>
</dbReference>
<protein>
    <recommendedName>
        <fullName evidence="4">AAA+ ATPase domain-containing protein</fullName>
    </recommendedName>
</protein>
<evidence type="ECO:0000313" key="3">
    <source>
        <dbReference type="EMBL" id="VAW71624.1"/>
    </source>
</evidence>
<dbReference type="PANTHER" id="PTHR35894:SF1">
    <property type="entry name" value="PHOSPHORIBULOKINASE _ URIDINE KINASE FAMILY"/>
    <property type="match status" value="1"/>
</dbReference>
<dbReference type="EMBL" id="UOFK01000008">
    <property type="protein sequence ID" value="VAW71624.1"/>
    <property type="molecule type" value="Genomic_DNA"/>
</dbReference>
<dbReference type="PANTHER" id="PTHR35894">
    <property type="entry name" value="GENERAL SECRETION PATHWAY PROTEIN A-RELATED"/>
    <property type="match status" value="1"/>
</dbReference>
<gene>
    <name evidence="3" type="ORF">MNBD_GAMMA13-1581</name>
</gene>
<dbReference type="AlphaFoldDB" id="A0A3B0YRY8"/>
<reference evidence="3" key="1">
    <citation type="submission" date="2018-06" db="EMBL/GenBank/DDBJ databases">
        <authorList>
            <person name="Zhirakovskaya E."/>
        </authorList>
    </citation>
    <scope>NUCLEOTIDE SEQUENCE</scope>
</reference>
<evidence type="ECO:0000259" key="2">
    <source>
        <dbReference type="SMART" id="SM00960"/>
    </source>
</evidence>
<dbReference type="SMART" id="SM00960">
    <property type="entry name" value="Robl_LC7"/>
    <property type="match status" value="1"/>
</dbReference>
<dbReference type="InterPro" id="IPR003593">
    <property type="entry name" value="AAA+_ATPase"/>
</dbReference>
<evidence type="ECO:0008006" key="4">
    <source>
        <dbReference type="Google" id="ProtNLM"/>
    </source>
</evidence>
<accession>A0A3B0YRY8</accession>
<dbReference type="Gene3D" id="3.30.450.30">
    <property type="entry name" value="Dynein light chain 2a, cytoplasmic"/>
    <property type="match status" value="1"/>
</dbReference>
<dbReference type="SUPFAM" id="SSF103196">
    <property type="entry name" value="Roadblock/LC7 domain"/>
    <property type="match status" value="1"/>
</dbReference>